<evidence type="ECO:0000313" key="8">
    <source>
        <dbReference type="Proteomes" id="UP000502118"/>
    </source>
</evidence>
<feature type="transmembrane region" description="Helical" evidence="6">
    <location>
        <begin position="414"/>
        <end position="433"/>
    </location>
</feature>
<feature type="transmembrane region" description="Helical" evidence="6">
    <location>
        <begin position="65"/>
        <end position="89"/>
    </location>
</feature>
<dbReference type="InterPro" id="IPR050222">
    <property type="entry name" value="MATE_MdtK"/>
</dbReference>
<name>A0A6M4JFV3_9MOLU</name>
<reference evidence="7 8" key="1">
    <citation type="submission" date="2020-05" db="EMBL/GenBank/DDBJ databases">
        <title>Novel Mycoplasma species detected in Mirounga angustirostris (northern elephant seal) from the USA.</title>
        <authorList>
            <person name="Volokhov D.V."/>
        </authorList>
    </citation>
    <scope>NUCLEOTIDE SEQUENCE [LARGE SCALE GENOMIC DNA]</scope>
    <source>
        <strain evidence="7 8">Mirounga ES2806-NAS</strain>
    </source>
</reference>
<feature type="transmembrane region" description="Helical" evidence="6">
    <location>
        <begin position="453"/>
        <end position="471"/>
    </location>
</feature>
<evidence type="ECO:0000256" key="4">
    <source>
        <dbReference type="ARBA" id="ARBA00022448"/>
    </source>
</evidence>
<comment type="similarity">
    <text evidence="2">Belongs to the multi antimicrobial extrusion (MATE) (TC 2.A.66.1) family.</text>
</comment>
<keyword evidence="6" id="KW-1133">Transmembrane helix</keyword>
<dbReference type="Proteomes" id="UP000502118">
    <property type="component" value="Chromosome"/>
</dbReference>
<feature type="transmembrane region" description="Helical" evidence="6">
    <location>
        <begin position="101"/>
        <end position="122"/>
    </location>
</feature>
<dbReference type="GO" id="GO:0005886">
    <property type="term" value="C:plasma membrane"/>
    <property type="evidence" value="ECO:0007669"/>
    <property type="project" value="TreeGrafter"/>
</dbReference>
<dbReference type="InterPro" id="IPR002528">
    <property type="entry name" value="MATE_fam"/>
</dbReference>
<feature type="transmembrane region" description="Helical" evidence="6">
    <location>
        <begin position="244"/>
        <end position="270"/>
    </location>
</feature>
<evidence type="ECO:0000256" key="6">
    <source>
        <dbReference type="SAM" id="Phobius"/>
    </source>
</evidence>
<evidence type="ECO:0000256" key="3">
    <source>
        <dbReference type="ARBA" id="ARBA00020268"/>
    </source>
</evidence>
<evidence type="ECO:0000256" key="1">
    <source>
        <dbReference type="ARBA" id="ARBA00003408"/>
    </source>
</evidence>
<keyword evidence="8" id="KW-1185">Reference proteome</keyword>
<dbReference type="PANTHER" id="PTHR43298">
    <property type="entry name" value="MULTIDRUG RESISTANCE PROTEIN NORM-RELATED"/>
    <property type="match status" value="1"/>
</dbReference>
<feature type="transmembrane region" description="Helical" evidence="6">
    <location>
        <begin position="142"/>
        <end position="160"/>
    </location>
</feature>
<dbReference type="Pfam" id="PF01554">
    <property type="entry name" value="MatE"/>
    <property type="match status" value="1"/>
</dbReference>
<protein>
    <recommendedName>
        <fullName evidence="3">Probable multidrug resistance protein NorM</fullName>
    </recommendedName>
    <alternativeName>
        <fullName evidence="5">Multidrug-efflux transporter</fullName>
    </alternativeName>
</protein>
<keyword evidence="4" id="KW-0813">Transport</keyword>
<dbReference type="GO" id="GO:0015297">
    <property type="term" value="F:antiporter activity"/>
    <property type="evidence" value="ECO:0007669"/>
    <property type="project" value="InterPro"/>
</dbReference>
<evidence type="ECO:0000313" key="7">
    <source>
        <dbReference type="EMBL" id="QJR43902.1"/>
    </source>
</evidence>
<comment type="function">
    <text evidence="1">Multidrug efflux pump.</text>
</comment>
<dbReference type="EMBL" id="CP053097">
    <property type="protein sequence ID" value="QJR43902.1"/>
    <property type="molecule type" value="Genomic_DNA"/>
</dbReference>
<proteinExistence type="inferred from homology"/>
<gene>
    <name evidence="7" type="ORF">HLA92_00295</name>
</gene>
<keyword evidence="6" id="KW-0812">Transmembrane</keyword>
<accession>A0A6M4JFV3</accession>
<feature type="transmembrane region" description="Helical" evidence="6">
    <location>
        <begin position="202"/>
        <end position="223"/>
    </location>
</feature>
<organism evidence="7 8">
    <name type="scientific">Mycoplasma miroungirhinis</name>
    <dbReference type="NCBI Taxonomy" id="754516"/>
    <lineage>
        <taxon>Bacteria</taxon>
        <taxon>Bacillati</taxon>
        <taxon>Mycoplasmatota</taxon>
        <taxon>Mollicutes</taxon>
        <taxon>Mycoplasmataceae</taxon>
        <taxon>Mycoplasma</taxon>
    </lineage>
</organism>
<dbReference type="GO" id="GO:0042910">
    <property type="term" value="F:xenobiotic transmembrane transporter activity"/>
    <property type="evidence" value="ECO:0007669"/>
    <property type="project" value="InterPro"/>
</dbReference>
<feature type="transmembrane region" description="Helical" evidence="6">
    <location>
        <begin position="24"/>
        <end position="45"/>
    </location>
</feature>
<feature type="transmembrane region" description="Helical" evidence="6">
    <location>
        <begin position="172"/>
        <end position="196"/>
    </location>
</feature>
<feature type="transmembrane region" description="Helical" evidence="6">
    <location>
        <begin position="340"/>
        <end position="360"/>
    </location>
</feature>
<sequence length="516" mass="57984">MKSFINVKSFIIKHLPETKKDWKIYLKITIPVILTEIIFSLTAFLDNFMVTHIPNGLNALSYANVWTGILTMFFVTINSIASMFVGQFYGSKQYSNLNQIMALRIWTYLSITFMFAVPALIIPEQFILLVAPLDSESLETSANYLKLMTIAWFGLAIAWNTSGVLTETGKSLYSMLTAVINILINFTINGILLFGFKMGAEAAAYGTITSVFISIIIDSLWMIKKDKHIWINPLNLFYITKKIVKLYISKIFSFAIALSATIVIPLRMIIWNRSFPPGSVNEPYMRLSAASILSLTESIASVFGATIAACSANVAVFVATKLGENNFSEAEKHALSLKGFHVVVSSFFSVLLIICGLIIYETSSLTTGVKKEVTERLKELELTKLKDTTNLLINNKNELINLAANKAALVQSRYLFVTILVIAFVSPLQNWFYTTNAIISSGGRSTLSSLTNFVTQWSHFIFLIILCFVIVPKNNVSLPLAYFSFYCWDIVRLSIFEFVQHKFNWKVNITNDITHL</sequence>
<dbReference type="PANTHER" id="PTHR43298:SF2">
    <property type="entry name" value="FMN_FAD EXPORTER YEEO-RELATED"/>
    <property type="match status" value="1"/>
</dbReference>
<dbReference type="RefSeq" id="WP_171112402.1">
    <property type="nucleotide sequence ID" value="NZ_CP053097.1"/>
</dbReference>
<dbReference type="AlphaFoldDB" id="A0A6M4JFV3"/>
<keyword evidence="6" id="KW-0472">Membrane</keyword>
<evidence type="ECO:0000256" key="5">
    <source>
        <dbReference type="ARBA" id="ARBA00031636"/>
    </source>
</evidence>
<evidence type="ECO:0000256" key="2">
    <source>
        <dbReference type="ARBA" id="ARBA00010199"/>
    </source>
</evidence>
<dbReference type="KEGG" id="mmio:HLA92_00295"/>